<evidence type="ECO:0000313" key="2">
    <source>
        <dbReference type="Proteomes" id="UP000792374"/>
    </source>
</evidence>
<organism evidence="1 2">
    <name type="scientific">Choristoneura rosaceana entomopoxvirus 'L'</name>
    <dbReference type="NCBI Taxonomy" id="1293539"/>
    <lineage>
        <taxon>Viruses</taxon>
        <taxon>Varidnaviria</taxon>
        <taxon>Bamfordvirae</taxon>
        <taxon>Nucleocytoviricota</taxon>
        <taxon>Pokkesviricetes</taxon>
        <taxon>Chitovirales</taxon>
        <taxon>Poxviridae</taxon>
        <taxon>Entomopoxvirinae</taxon>
        <taxon>Betaentomopoxvirus</taxon>
        <taxon>Betaentomopoxvirus crosaceana</taxon>
        <taxon>Choristoneura rosaceana entomopoxvirus</taxon>
    </lineage>
</organism>
<accession>A0ABM9QKD7</accession>
<dbReference type="RefSeq" id="YP_008004502.1">
    <property type="nucleotide sequence ID" value="NC_021249.1"/>
</dbReference>
<name>A0ABM9QKD7_9POXV</name>
<sequence length="131" mass="15724">MRGITFKNIVDNTIKWFQSNGNLIDISLLISIIINELCIEYSLQCKIIHKYFKQENKYFHYFLVSDGHTIYDTTLANEENIFDNVDYNNLSDEEKMYENILLNEYLSYVKNGIVDTDIYYYFDEIIKIIER</sequence>
<dbReference type="GeneID" id="15613423"/>
<keyword evidence="2" id="KW-1185">Reference proteome</keyword>
<evidence type="ECO:0008006" key="3">
    <source>
        <dbReference type="Google" id="ProtNLM"/>
    </source>
</evidence>
<dbReference type="EMBL" id="HF679133">
    <property type="protein sequence ID" value="CCU56000.1"/>
    <property type="molecule type" value="Genomic_DNA"/>
</dbReference>
<protein>
    <recommendedName>
        <fullName evidence="3">N1R/p28-like protein</fullName>
    </recommendedName>
</protein>
<evidence type="ECO:0000313" key="1">
    <source>
        <dbReference type="EMBL" id="CCU56000.1"/>
    </source>
</evidence>
<dbReference type="Proteomes" id="UP000792374">
    <property type="component" value="Genome"/>
</dbReference>
<proteinExistence type="predicted"/>
<gene>
    <name evidence="1" type="ORF">CHREV_098</name>
</gene>
<reference evidence="1" key="1">
    <citation type="journal article" date="2013" name="J. Virol.">
        <title>New Insights into the Evolution of Entomopoxvirinae from the Complete Genome Sequences of Four Entomopoxviruses Infecting Adoxophyes honmai, Choristoneura biennis, Choristoneura rosaceana, and Mythimna separata.</title>
        <authorList>
            <person name="Theze J."/>
            <person name="Takatsuka J."/>
            <person name="Li Z."/>
            <person name="Gallais J."/>
            <person name="Doucet D."/>
            <person name="Arif B."/>
            <person name="Nakai M."/>
            <person name="Herniou E.A."/>
        </authorList>
    </citation>
    <scope>NUCLEOTIDE SEQUENCE</scope>
</reference>